<dbReference type="HAMAP" id="MF_00047">
    <property type="entry name" value="Dala_Dala_lig"/>
    <property type="match status" value="1"/>
</dbReference>
<dbReference type="SUPFAM" id="SSF56059">
    <property type="entry name" value="Glutathione synthetase ATP-binding domain-like"/>
    <property type="match status" value="1"/>
</dbReference>
<keyword evidence="8" id="KW-1185">Reference proteome</keyword>
<dbReference type="InterPro" id="IPR016185">
    <property type="entry name" value="PreATP-grasp_dom_sf"/>
</dbReference>
<keyword evidence="4" id="KW-0133">Cell shape</keyword>
<reference evidence="8" key="1">
    <citation type="journal article" date="2019" name="Int. J. Syst. Evol. Microbiol.">
        <title>The Global Catalogue of Microorganisms (GCM) 10K type strain sequencing project: providing services to taxonomists for standard genome sequencing and annotation.</title>
        <authorList>
            <consortium name="The Broad Institute Genomics Platform"/>
            <consortium name="The Broad Institute Genome Sequencing Center for Infectious Disease"/>
            <person name="Wu L."/>
            <person name="Ma J."/>
        </authorList>
    </citation>
    <scope>NUCLEOTIDE SEQUENCE [LARGE SCALE GENOMIC DNA]</scope>
    <source>
        <strain evidence="8">JCM 9458</strain>
    </source>
</reference>
<dbReference type="InterPro" id="IPR013815">
    <property type="entry name" value="ATP_grasp_subdomain_1"/>
</dbReference>
<dbReference type="Gene3D" id="3.30.1490.20">
    <property type="entry name" value="ATP-grasp fold, A domain"/>
    <property type="match status" value="1"/>
</dbReference>
<evidence type="ECO:0000256" key="3">
    <source>
        <dbReference type="ARBA" id="ARBA00023316"/>
    </source>
</evidence>
<comment type="subcellular location">
    <subcellularLocation>
        <location evidence="4">Cytoplasm</location>
    </subcellularLocation>
</comment>
<dbReference type="Pfam" id="PF01820">
    <property type="entry name" value="Dala_Dala_lig_N"/>
    <property type="match status" value="1"/>
</dbReference>
<evidence type="ECO:0000313" key="8">
    <source>
        <dbReference type="Proteomes" id="UP001501676"/>
    </source>
</evidence>
<keyword evidence="5" id="KW-0067">ATP-binding</keyword>
<sequence length="315" mass="33069">MSRHVLVLAGGLSYEREVSLRSGRRVADALRRSGVDATIRDVDAGLLTVLETERPDAVFIALHGASGEDGSLRGVLDLLGIPYVGAGADPSRVAWDKAAAKATLQKVGLPTPDWIALPHETFRELGAQALLDRIVERLGMPLMVKPAEGGSGLGAQAVRTVDELPSAMVGCFGYCDTALIERFASGADIAVSVVESPDGPTALPAVEIVPADGVYDYTARYTAGTTTWHAPARLDPETAERVAETAVAAHDALELRDLSRVDLLVDEAGAIQVLEVNVSPGMTETSLLPIAVQAAGLDFGTVLADMVEQAIKRAN</sequence>
<accession>A0ABP6T5R6</accession>
<name>A0ABP6T5R6_9ACTN</name>
<proteinExistence type="inferred from homology"/>
<keyword evidence="4" id="KW-0963">Cytoplasm</keyword>
<dbReference type="Proteomes" id="UP001501676">
    <property type="component" value="Unassembled WGS sequence"/>
</dbReference>
<dbReference type="GO" id="GO:0016874">
    <property type="term" value="F:ligase activity"/>
    <property type="evidence" value="ECO:0007669"/>
    <property type="project" value="UniProtKB-KW"/>
</dbReference>
<dbReference type="PANTHER" id="PTHR23132:SF23">
    <property type="entry name" value="D-ALANINE--D-ALANINE LIGASE B"/>
    <property type="match status" value="1"/>
</dbReference>
<evidence type="ECO:0000256" key="1">
    <source>
        <dbReference type="ARBA" id="ARBA00010871"/>
    </source>
</evidence>
<evidence type="ECO:0000256" key="2">
    <source>
        <dbReference type="ARBA" id="ARBA00022598"/>
    </source>
</evidence>
<keyword evidence="5" id="KW-0547">Nucleotide-binding</keyword>
<dbReference type="InterPro" id="IPR011127">
    <property type="entry name" value="Dala_Dala_lig_N"/>
</dbReference>
<evidence type="ECO:0000256" key="5">
    <source>
        <dbReference type="PROSITE-ProRule" id="PRU00409"/>
    </source>
</evidence>
<dbReference type="InterPro" id="IPR011095">
    <property type="entry name" value="Dala_Dala_lig_C"/>
</dbReference>
<dbReference type="InterPro" id="IPR011761">
    <property type="entry name" value="ATP-grasp"/>
</dbReference>
<dbReference type="InterPro" id="IPR005905">
    <property type="entry name" value="D_ala_D_ala"/>
</dbReference>
<feature type="domain" description="ATP-grasp" evidence="6">
    <location>
        <begin position="101"/>
        <end position="308"/>
    </location>
</feature>
<keyword evidence="3 4" id="KW-0961">Cell wall biogenesis/degradation</keyword>
<dbReference type="SUPFAM" id="SSF52440">
    <property type="entry name" value="PreATP-grasp domain"/>
    <property type="match status" value="1"/>
</dbReference>
<evidence type="ECO:0000313" key="7">
    <source>
        <dbReference type="EMBL" id="GAA3393902.1"/>
    </source>
</evidence>
<keyword evidence="2 4" id="KW-0436">Ligase</keyword>
<dbReference type="PROSITE" id="PS50975">
    <property type="entry name" value="ATP_GRASP"/>
    <property type="match status" value="1"/>
</dbReference>
<dbReference type="Gene3D" id="3.30.470.20">
    <property type="entry name" value="ATP-grasp fold, B domain"/>
    <property type="match status" value="1"/>
</dbReference>
<dbReference type="PANTHER" id="PTHR23132">
    <property type="entry name" value="D-ALANINE--D-ALANINE LIGASE"/>
    <property type="match status" value="1"/>
</dbReference>
<evidence type="ECO:0000256" key="4">
    <source>
        <dbReference type="HAMAP-Rule" id="MF_00047"/>
    </source>
</evidence>
<protein>
    <recommendedName>
        <fullName evidence="4">D-alanine--D-alanine ligase</fullName>
        <ecNumber evidence="4">6.3.2.4</ecNumber>
    </recommendedName>
    <alternativeName>
        <fullName evidence="4">D-Ala-D-Ala ligase</fullName>
    </alternativeName>
    <alternativeName>
        <fullName evidence="4">D-alanylalanine synthetase</fullName>
    </alternativeName>
</protein>
<keyword evidence="4" id="KW-0573">Peptidoglycan synthesis</keyword>
<dbReference type="NCBIfam" id="TIGR01205">
    <property type="entry name" value="D_ala_D_alaTIGR"/>
    <property type="match status" value="1"/>
</dbReference>
<comment type="catalytic activity">
    <reaction evidence="4">
        <text>2 D-alanine + ATP = D-alanyl-D-alanine + ADP + phosphate + H(+)</text>
        <dbReference type="Rhea" id="RHEA:11224"/>
        <dbReference type="ChEBI" id="CHEBI:15378"/>
        <dbReference type="ChEBI" id="CHEBI:30616"/>
        <dbReference type="ChEBI" id="CHEBI:43474"/>
        <dbReference type="ChEBI" id="CHEBI:57416"/>
        <dbReference type="ChEBI" id="CHEBI:57822"/>
        <dbReference type="ChEBI" id="CHEBI:456216"/>
        <dbReference type="EC" id="6.3.2.4"/>
    </reaction>
</comment>
<dbReference type="Gene3D" id="3.40.50.20">
    <property type="match status" value="1"/>
</dbReference>
<dbReference type="Pfam" id="PF07478">
    <property type="entry name" value="Dala_Dala_lig_C"/>
    <property type="match status" value="1"/>
</dbReference>
<comment type="pathway">
    <text evidence="4">Cell wall biogenesis; peptidoglycan biosynthesis.</text>
</comment>
<gene>
    <name evidence="4" type="primary">ddl</name>
    <name evidence="7" type="ORF">GCM10020369_61260</name>
</gene>
<comment type="function">
    <text evidence="4">Cell wall formation.</text>
</comment>
<dbReference type="NCBIfam" id="NF002378">
    <property type="entry name" value="PRK01372.1"/>
    <property type="match status" value="1"/>
</dbReference>
<comment type="similarity">
    <text evidence="1 4">Belongs to the D-alanine--D-alanine ligase family.</text>
</comment>
<organism evidence="7 8">
    <name type="scientific">Cryptosporangium minutisporangium</name>
    <dbReference type="NCBI Taxonomy" id="113569"/>
    <lineage>
        <taxon>Bacteria</taxon>
        <taxon>Bacillati</taxon>
        <taxon>Actinomycetota</taxon>
        <taxon>Actinomycetes</taxon>
        <taxon>Cryptosporangiales</taxon>
        <taxon>Cryptosporangiaceae</taxon>
        <taxon>Cryptosporangium</taxon>
    </lineage>
</organism>
<dbReference type="RefSeq" id="WP_345731722.1">
    <property type="nucleotide sequence ID" value="NZ_BAAAYN010000044.1"/>
</dbReference>
<dbReference type="PIRSF" id="PIRSF039102">
    <property type="entry name" value="Ddl/VanB"/>
    <property type="match status" value="1"/>
</dbReference>
<dbReference type="EMBL" id="BAAAYN010000044">
    <property type="protein sequence ID" value="GAA3393902.1"/>
    <property type="molecule type" value="Genomic_DNA"/>
</dbReference>
<evidence type="ECO:0000259" key="6">
    <source>
        <dbReference type="PROSITE" id="PS50975"/>
    </source>
</evidence>
<dbReference type="EC" id="6.3.2.4" evidence="4"/>
<comment type="caution">
    <text evidence="7">The sequence shown here is derived from an EMBL/GenBank/DDBJ whole genome shotgun (WGS) entry which is preliminary data.</text>
</comment>